<evidence type="ECO:0000313" key="5">
    <source>
        <dbReference type="Proteomes" id="UP000076947"/>
    </source>
</evidence>
<evidence type="ECO:0000256" key="2">
    <source>
        <dbReference type="SAM" id="Phobius"/>
    </source>
</evidence>
<keyword evidence="2" id="KW-0812">Transmembrane</keyword>
<dbReference type="RefSeq" id="WP_066841192.1">
    <property type="nucleotide sequence ID" value="NZ_CAJFGC010000009.1"/>
</dbReference>
<comment type="caution">
    <text evidence="4">The sequence shown here is derived from an EMBL/GenBank/DDBJ whole genome shotgun (WGS) entry which is preliminary data.</text>
</comment>
<name>A0A177I8C3_9CORY</name>
<reference evidence="5" key="2">
    <citation type="submission" date="2016-02" db="EMBL/GenBank/DDBJ databases">
        <authorList>
            <person name="Kaur G."/>
            <person name="Nair G.R."/>
            <person name="Mayilraj S."/>
        </authorList>
    </citation>
    <scope>NUCLEOTIDE SEQUENCE [LARGE SCALE GENOMIC DNA]</scope>
    <source>
        <strain evidence="5">GA-15</strain>
    </source>
</reference>
<sequence length="165" mass="18466">MSARRFDFTGPDHPENDLSTDADFANMPRPEPHSLDDLADEPDPAKIAELNRASTRQAVWFTIITVALSFAIAIGLLVIFRLVGGPDCTAGEAVWFCSNTQRVIWIIGASIVPIVGLLASGLILVRKLRSYLRWRPWMGAFWIMVPHCMFWLLQTLLELSNVLNS</sequence>
<reference evidence="3 6" key="3">
    <citation type="submission" date="2020-04" db="EMBL/GenBank/DDBJ databases">
        <authorList>
            <person name="Hitch T.C.A."/>
            <person name="Wylensek D."/>
            <person name="Clavel T."/>
        </authorList>
    </citation>
    <scope>NUCLEOTIDE SEQUENCE [LARGE SCALE GENOMIC DNA]</scope>
    <source>
        <strain evidence="3 6">BL-383-APC-3D</strain>
    </source>
</reference>
<evidence type="ECO:0000256" key="1">
    <source>
        <dbReference type="SAM" id="MobiDB-lite"/>
    </source>
</evidence>
<feature type="region of interest" description="Disordered" evidence="1">
    <location>
        <begin position="1"/>
        <end position="39"/>
    </location>
</feature>
<gene>
    <name evidence="4" type="ORF">AYJ05_11085</name>
    <name evidence="3" type="ORF">HF853_10245</name>
</gene>
<dbReference type="EMBL" id="JABAFZ010000009">
    <property type="protein sequence ID" value="NME90042.1"/>
    <property type="molecule type" value="Genomic_DNA"/>
</dbReference>
<evidence type="ECO:0000313" key="3">
    <source>
        <dbReference type="EMBL" id="NME90042.1"/>
    </source>
</evidence>
<dbReference type="Proteomes" id="UP000076947">
    <property type="component" value="Unassembled WGS sequence"/>
</dbReference>
<dbReference type="EMBL" id="LSTQ01000027">
    <property type="protein sequence ID" value="OAH24876.1"/>
    <property type="molecule type" value="Genomic_DNA"/>
</dbReference>
<feature type="compositionally biased region" description="Basic and acidic residues" evidence="1">
    <location>
        <begin position="1"/>
        <end position="16"/>
    </location>
</feature>
<dbReference type="OrthoDB" id="4774281at2"/>
<feature type="transmembrane region" description="Helical" evidence="2">
    <location>
        <begin position="137"/>
        <end position="157"/>
    </location>
</feature>
<accession>A0A177I8C3</accession>
<dbReference type="Proteomes" id="UP000544551">
    <property type="component" value="Unassembled WGS sequence"/>
</dbReference>
<keyword evidence="2" id="KW-0472">Membrane</keyword>
<feature type="transmembrane region" description="Helical" evidence="2">
    <location>
        <begin position="58"/>
        <end position="83"/>
    </location>
</feature>
<feature type="transmembrane region" description="Helical" evidence="2">
    <location>
        <begin position="103"/>
        <end position="125"/>
    </location>
</feature>
<protein>
    <submittedName>
        <fullName evidence="4">Uncharacterized protein</fullName>
    </submittedName>
</protein>
<dbReference type="STRING" id="1705.CA21670_11895"/>
<dbReference type="AlphaFoldDB" id="A0A177I8C3"/>
<proteinExistence type="predicted"/>
<reference evidence="4" key="1">
    <citation type="submission" date="2016-02" db="EMBL/GenBank/DDBJ databases">
        <authorList>
            <person name="Wen L."/>
            <person name="He K."/>
            <person name="Yang H."/>
        </authorList>
    </citation>
    <scope>NUCLEOTIDE SEQUENCE [LARGE SCALE GENOMIC DNA]</scope>
    <source>
        <strain evidence="4">GA-15</strain>
    </source>
</reference>
<keyword evidence="2" id="KW-1133">Transmembrane helix</keyword>
<keyword evidence="5" id="KW-1185">Reference proteome</keyword>
<evidence type="ECO:0000313" key="6">
    <source>
        <dbReference type="Proteomes" id="UP000544551"/>
    </source>
</evidence>
<organism evidence="4 5">
    <name type="scientific">Corynebacterium stationis</name>
    <dbReference type="NCBI Taxonomy" id="1705"/>
    <lineage>
        <taxon>Bacteria</taxon>
        <taxon>Bacillati</taxon>
        <taxon>Actinomycetota</taxon>
        <taxon>Actinomycetes</taxon>
        <taxon>Mycobacteriales</taxon>
        <taxon>Corynebacteriaceae</taxon>
        <taxon>Corynebacterium</taxon>
    </lineage>
</organism>
<evidence type="ECO:0000313" key="4">
    <source>
        <dbReference type="EMBL" id="OAH24876.1"/>
    </source>
</evidence>